<reference evidence="8 9" key="1">
    <citation type="journal article" date="2011" name="Proc. Natl. Acad. Sci. U.S.A.">
        <title>Comparative genomics of xylose-fermenting fungi for enhanced biofuel production.</title>
        <authorList>
            <person name="Wohlbach D.J."/>
            <person name="Kuo A."/>
            <person name="Sato T.K."/>
            <person name="Potts K.M."/>
            <person name="Salamov A.A."/>
            <person name="LaButti K.M."/>
            <person name="Sun H."/>
            <person name="Clum A."/>
            <person name="Pangilinan J.L."/>
            <person name="Lindquist E.A."/>
            <person name="Lucas S."/>
            <person name="Lapidus A."/>
            <person name="Jin M."/>
            <person name="Gunawan C."/>
            <person name="Balan V."/>
            <person name="Dale B.E."/>
            <person name="Jeffries T.W."/>
            <person name="Zinkel R."/>
            <person name="Barry K.W."/>
            <person name="Grigoriev I.V."/>
            <person name="Gasch A.P."/>
        </authorList>
    </citation>
    <scope>NUCLEOTIDE SEQUENCE [LARGE SCALE GENOMIC DNA]</scope>
    <source>
        <strain evidence="9">NRRL Y-27907 / 11-Y1</strain>
    </source>
</reference>
<dbReference type="Gene3D" id="6.10.140.1230">
    <property type="match status" value="1"/>
</dbReference>
<sequence>QTMTIEDIIRSTPEFKPSRLSSLYSNFRAHKELNPEGYDANIHAWHILLVKLLTQNQFDSAVSVNSQNHSLAVSLSLPPYGVPKCLGIVVDELIAKGVFVPYSEYMAATTSYVRKPGIFSVRGWVHWGLDSIGIIRRFSAALSNGDLKDERYIAWDLLVQLGNRLLSTISTTTGVYSDGLYSNATLFNQLNTSHKINSVDFDMVLKYWSRDISACQIKVIDNITYIKFGQSGITEDDIGIINIKTTLFHLSNRNSELSNRVDQLTSQAKQSLSNKQHVRHLLTQKQILNKSLNTSISSFNELSTILAKINDSQLNHEIYSQLITSSKVLRNLNSKVNIDDVDAIKLDIEDEIKKVDEIGDALFDTEQVEVEEELEAMIRENEEEQVKEQELLNKLGKLNINKPEIEQEKAPLKEKEKELIPS</sequence>
<dbReference type="OrthoDB" id="7537227at2759"/>
<evidence type="ECO:0000256" key="4">
    <source>
        <dbReference type="ARBA" id="ARBA00040017"/>
    </source>
</evidence>
<evidence type="ECO:0000256" key="7">
    <source>
        <dbReference type="SAM" id="MobiDB-lite"/>
    </source>
</evidence>
<dbReference type="GO" id="GO:0032511">
    <property type="term" value="P:late endosome to vacuole transport via multivesicular body sorting pathway"/>
    <property type="evidence" value="ECO:0007669"/>
    <property type="project" value="TreeGrafter"/>
</dbReference>
<dbReference type="Pfam" id="PF25880">
    <property type="entry name" value="WHD_CHMP7_1st"/>
    <property type="match status" value="1"/>
</dbReference>
<feature type="coiled-coil region" evidence="6">
    <location>
        <begin position="367"/>
        <end position="394"/>
    </location>
</feature>
<dbReference type="GeneID" id="18869531"/>
<feature type="non-terminal residue" evidence="8">
    <location>
        <position position="1"/>
    </location>
</feature>
<dbReference type="GO" id="GO:0009898">
    <property type="term" value="C:cytoplasmic side of plasma membrane"/>
    <property type="evidence" value="ECO:0007669"/>
    <property type="project" value="TreeGrafter"/>
</dbReference>
<dbReference type="GO" id="GO:0000815">
    <property type="term" value="C:ESCRT III complex"/>
    <property type="evidence" value="ECO:0007669"/>
    <property type="project" value="TreeGrafter"/>
</dbReference>
<dbReference type="FunCoup" id="G3AER6">
    <property type="interactions" value="73"/>
</dbReference>
<accession>G3AER6</accession>
<dbReference type="AlphaFoldDB" id="G3AER6"/>
<proteinExistence type="inferred from homology"/>
<comment type="subcellular location">
    <subcellularLocation>
        <location evidence="1">Endosome</location>
    </subcellularLocation>
</comment>
<dbReference type="GO" id="GO:0005771">
    <property type="term" value="C:multivesicular body"/>
    <property type="evidence" value="ECO:0007669"/>
    <property type="project" value="TreeGrafter"/>
</dbReference>
<name>G3AER6_SPAPN</name>
<dbReference type="PANTHER" id="PTHR22761">
    <property type="entry name" value="CHARGED MULTIVESICULAR BODY PROTEIN"/>
    <property type="match status" value="1"/>
</dbReference>
<keyword evidence="3" id="KW-0967">Endosome</keyword>
<dbReference type="EMBL" id="GL996499">
    <property type="protein sequence ID" value="EGW35693.1"/>
    <property type="molecule type" value="Genomic_DNA"/>
</dbReference>
<evidence type="ECO:0000313" key="8">
    <source>
        <dbReference type="EMBL" id="EGW35693.1"/>
    </source>
</evidence>
<keyword evidence="6" id="KW-0175">Coiled coil</keyword>
<dbReference type="GO" id="GO:0006900">
    <property type="term" value="P:vesicle budding from membrane"/>
    <property type="evidence" value="ECO:0007669"/>
    <property type="project" value="TreeGrafter"/>
</dbReference>
<keyword evidence="9" id="KW-1185">Reference proteome</keyword>
<dbReference type="Proteomes" id="UP000000709">
    <property type="component" value="Unassembled WGS sequence"/>
</dbReference>
<evidence type="ECO:0000256" key="6">
    <source>
        <dbReference type="SAM" id="Coils"/>
    </source>
</evidence>
<dbReference type="HOGENOM" id="CLU_021165_3_0_1"/>
<protein>
    <recommendedName>
        <fullName evidence="4">Vacuolar-sorting protein SNF7</fullName>
    </recommendedName>
    <alternativeName>
        <fullName evidence="5">Vacuolar protein-sorting-associated protein 32</fullName>
    </alternativeName>
</protein>
<comment type="similarity">
    <text evidence="2">Belongs to the SNF7 family.</text>
</comment>
<feature type="coiled-coil region" evidence="6">
    <location>
        <begin position="247"/>
        <end position="274"/>
    </location>
</feature>
<evidence type="ECO:0000313" key="9">
    <source>
        <dbReference type="Proteomes" id="UP000000709"/>
    </source>
</evidence>
<dbReference type="PANTHER" id="PTHR22761:SF10">
    <property type="entry name" value="GH13992P"/>
    <property type="match status" value="1"/>
</dbReference>
<evidence type="ECO:0000256" key="5">
    <source>
        <dbReference type="ARBA" id="ARBA00042586"/>
    </source>
</evidence>
<feature type="region of interest" description="Disordered" evidence="7">
    <location>
        <begin position="403"/>
        <end position="422"/>
    </location>
</feature>
<evidence type="ECO:0000256" key="3">
    <source>
        <dbReference type="ARBA" id="ARBA00022753"/>
    </source>
</evidence>
<dbReference type="eggNOG" id="KOG2911">
    <property type="taxonomic scope" value="Eukaryota"/>
</dbReference>
<organism evidence="9">
    <name type="scientific">Spathaspora passalidarum (strain NRRL Y-27907 / 11-Y1)</name>
    <dbReference type="NCBI Taxonomy" id="619300"/>
    <lineage>
        <taxon>Eukaryota</taxon>
        <taxon>Fungi</taxon>
        <taxon>Dikarya</taxon>
        <taxon>Ascomycota</taxon>
        <taxon>Saccharomycotina</taxon>
        <taxon>Pichiomycetes</taxon>
        <taxon>Debaryomycetaceae</taxon>
        <taxon>Spathaspora</taxon>
    </lineage>
</organism>
<dbReference type="Pfam" id="PF03357">
    <property type="entry name" value="Snf7"/>
    <property type="match status" value="1"/>
</dbReference>
<dbReference type="OMA" id="NEQMATT"/>
<dbReference type="RefSeq" id="XP_007373105.1">
    <property type="nucleotide sequence ID" value="XM_007373043.1"/>
</dbReference>
<dbReference type="STRING" id="619300.G3AER6"/>
<dbReference type="InParanoid" id="G3AER6"/>
<gene>
    <name evidence="8" type="ORF">SPAPADRAFT_130812</name>
</gene>
<dbReference type="KEGG" id="spaa:SPAPADRAFT_130812"/>
<dbReference type="InterPro" id="IPR005024">
    <property type="entry name" value="Snf7_fam"/>
</dbReference>
<evidence type="ECO:0000256" key="1">
    <source>
        <dbReference type="ARBA" id="ARBA00004177"/>
    </source>
</evidence>
<evidence type="ECO:0000256" key="2">
    <source>
        <dbReference type="ARBA" id="ARBA00006190"/>
    </source>
</evidence>